<organism evidence="2 3">
    <name type="scientific">Candidatus Sulfomarinibacter kjeldsenii</name>
    <dbReference type="NCBI Taxonomy" id="2885994"/>
    <lineage>
        <taxon>Bacteria</taxon>
        <taxon>Pseudomonadati</taxon>
        <taxon>Acidobacteriota</taxon>
        <taxon>Thermoanaerobaculia</taxon>
        <taxon>Thermoanaerobaculales</taxon>
        <taxon>Candidatus Sulfomarinibacteraceae</taxon>
        <taxon>Candidatus Sulfomarinibacter</taxon>
    </lineage>
</organism>
<proteinExistence type="predicted"/>
<name>A0A8J6YCE4_9BACT</name>
<reference evidence="2 3" key="1">
    <citation type="submission" date="2020-08" db="EMBL/GenBank/DDBJ databases">
        <title>Acidobacteriota in marine sediments use diverse sulfur dissimilation pathways.</title>
        <authorList>
            <person name="Wasmund K."/>
        </authorList>
    </citation>
    <scope>NUCLEOTIDE SEQUENCE [LARGE SCALE GENOMIC DNA]</scope>
    <source>
        <strain evidence="2">MAG AM3-A</strain>
    </source>
</reference>
<gene>
    <name evidence="2" type="ORF">IFJ97_07350</name>
</gene>
<sequence length="458" mass="50273">MIKGNLDRLHFGDLLQWFQMGGVSGRLVLKDTRGERRLDFIDGRVCYASSTIPEERLATWLTRRSLIPLGELRRILATSMVRRALFTDLLIGEGRVSPEDLQASLTDLAEAITSRILISPEVSFEFIPNHPVLDILGLSLNVEPSHLLMEAARRSDEDVPGEAKRRSYELAFTGEAFEDLFWQMIRDGVAEEDAIDGNQLSRLHDLVRDIVTTLSQWLSSSPGLVPLPAGQIEGLLAASENELPFYLPGRPHAAWNQMVLACTVRNHTHPGPLSLAELETIATDLNLWEEMIGSGFLKRPKAAKLDELIQQVVAAWSQTAAAAAPHLDVAPETASLAVHLVTVPTDLVLWALTSLPVPHQRLRKTLLEHLSRRVGSRLAHLADFPSEIRRVLDPRSPTPLGVCLHLGRECLSTAATWPSTIPGGAETMLEIASPTALALAADAAREVADTFDEEALSS</sequence>
<protein>
    <submittedName>
        <fullName evidence="2">DUF4388 domain-containing protein</fullName>
    </submittedName>
</protein>
<dbReference type="Proteomes" id="UP000598633">
    <property type="component" value="Unassembled WGS sequence"/>
</dbReference>
<comment type="caution">
    <text evidence="2">The sequence shown here is derived from an EMBL/GenBank/DDBJ whole genome shotgun (WGS) entry which is preliminary data.</text>
</comment>
<accession>A0A8J6YCE4</accession>
<dbReference type="EMBL" id="JACXWA010000120">
    <property type="protein sequence ID" value="MBD3871156.1"/>
    <property type="molecule type" value="Genomic_DNA"/>
</dbReference>
<dbReference type="InterPro" id="IPR025497">
    <property type="entry name" value="PatA-like_N"/>
</dbReference>
<feature type="domain" description="PatA-like N-terminal" evidence="1">
    <location>
        <begin position="3"/>
        <end position="157"/>
    </location>
</feature>
<dbReference type="Pfam" id="PF14332">
    <property type="entry name" value="DUF4388"/>
    <property type="match status" value="1"/>
</dbReference>
<dbReference type="AlphaFoldDB" id="A0A8J6YCE4"/>
<evidence type="ECO:0000313" key="2">
    <source>
        <dbReference type="EMBL" id="MBD3871156.1"/>
    </source>
</evidence>
<evidence type="ECO:0000313" key="3">
    <source>
        <dbReference type="Proteomes" id="UP000598633"/>
    </source>
</evidence>
<evidence type="ECO:0000259" key="1">
    <source>
        <dbReference type="Pfam" id="PF14332"/>
    </source>
</evidence>